<accession>A0ABU8W6K4</accession>
<comment type="caution">
    <text evidence="1">The sequence shown here is derived from an EMBL/GenBank/DDBJ whole genome shotgun (WGS) entry which is preliminary data.</text>
</comment>
<dbReference type="RefSeq" id="WP_340366568.1">
    <property type="nucleotide sequence ID" value="NZ_JBBKZV010000023.1"/>
</dbReference>
<evidence type="ECO:0000313" key="2">
    <source>
        <dbReference type="Proteomes" id="UP001363010"/>
    </source>
</evidence>
<gene>
    <name evidence="1" type="ORF">WKW80_26525</name>
</gene>
<name>A0ABU8W6K4_9BURK</name>
<proteinExistence type="predicted"/>
<organism evidence="1 2">
    <name type="scientific">Variovorax humicola</name>
    <dbReference type="NCBI Taxonomy" id="1769758"/>
    <lineage>
        <taxon>Bacteria</taxon>
        <taxon>Pseudomonadati</taxon>
        <taxon>Pseudomonadota</taxon>
        <taxon>Betaproteobacteria</taxon>
        <taxon>Burkholderiales</taxon>
        <taxon>Comamonadaceae</taxon>
        <taxon>Variovorax</taxon>
    </lineage>
</organism>
<dbReference type="EMBL" id="JBBKZV010000023">
    <property type="protein sequence ID" value="MEJ8825538.1"/>
    <property type="molecule type" value="Genomic_DNA"/>
</dbReference>
<evidence type="ECO:0000313" key="1">
    <source>
        <dbReference type="EMBL" id="MEJ8825538.1"/>
    </source>
</evidence>
<dbReference type="Proteomes" id="UP001363010">
    <property type="component" value="Unassembled WGS sequence"/>
</dbReference>
<sequence>MLIPGVELLPLMCVVMLPAWLVLAGRPLLLIEEPATPSREA</sequence>
<protein>
    <submittedName>
        <fullName evidence="1">Uncharacterized protein</fullName>
    </submittedName>
</protein>
<keyword evidence="2" id="KW-1185">Reference proteome</keyword>
<reference evidence="1 2" key="1">
    <citation type="submission" date="2024-03" db="EMBL/GenBank/DDBJ databases">
        <title>Novel species of the genus Variovorax.</title>
        <authorList>
            <person name="Liu Q."/>
            <person name="Xin Y.-H."/>
        </authorList>
    </citation>
    <scope>NUCLEOTIDE SEQUENCE [LARGE SCALE GENOMIC DNA]</scope>
    <source>
        <strain evidence="1 2">KACC 18501</strain>
    </source>
</reference>